<evidence type="ECO:0000313" key="3">
    <source>
        <dbReference type="Proteomes" id="UP000483379"/>
    </source>
</evidence>
<organism evidence="2 3">
    <name type="scientific">Thiorhodococcus minor</name>
    <dbReference type="NCBI Taxonomy" id="57489"/>
    <lineage>
        <taxon>Bacteria</taxon>
        <taxon>Pseudomonadati</taxon>
        <taxon>Pseudomonadota</taxon>
        <taxon>Gammaproteobacteria</taxon>
        <taxon>Chromatiales</taxon>
        <taxon>Chromatiaceae</taxon>
        <taxon>Thiorhodococcus</taxon>
    </lineage>
</organism>
<sequence length="320" mass="35253">MRRLPLKALAAAAGLAAAPAASAYDLPAVNLGFTSFLDGAPPAGPGWYVQQYVQLYRKGRLKDADNDDLRLPTPGGMEKAELDANISLTQLVYQSDQELVFGGKWGMNLMLPVAGFDLAPEDNLALSTNSGNLGDLLVGPYLQWDPIMGANGPKLVQRVEFQMLLPTGAYDADHAINPGSNVFSFNPYWAATAFLAPKLTLSWRLHYLWNAENSDPYAPLGADDSQAGQAIHLNFASAYEVLPNRLRIGINGYYLKQITETKVDGRDLSDSKEQVLGIGPGLVYHFSKHDHLFANVYWETWAENRTEGSRVNLRYVHHFQ</sequence>
<feature type="signal peptide" evidence="1">
    <location>
        <begin position="1"/>
        <end position="23"/>
    </location>
</feature>
<protein>
    <submittedName>
        <fullName evidence="2">Phenol degradation protein meta</fullName>
    </submittedName>
</protein>
<dbReference type="EMBL" id="JAAIJQ010000059">
    <property type="protein sequence ID" value="NEV63706.1"/>
    <property type="molecule type" value="Genomic_DNA"/>
</dbReference>
<feature type="chain" id="PRO_5026722780" evidence="1">
    <location>
        <begin position="24"/>
        <end position="320"/>
    </location>
</feature>
<dbReference type="Proteomes" id="UP000483379">
    <property type="component" value="Unassembled WGS sequence"/>
</dbReference>
<accession>A0A6M0K1T5</accession>
<proteinExistence type="predicted"/>
<name>A0A6M0K1T5_9GAMM</name>
<comment type="caution">
    <text evidence="2">The sequence shown here is derived from an EMBL/GenBank/DDBJ whole genome shotgun (WGS) entry which is preliminary data.</text>
</comment>
<dbReference type="AlphaFoldDB" id="A0A6M0K1T5"/>
<dbReference type="InterPro" id="IPR025737">
    <property type="entry name" value="FApF"/>
</dbReference>
<dbReference type="Pfam" id="PF13557">
    <property type="entry name" value="Phenol_MetA_deg"/>
    <property type="match status" value="1"/>
</dbReference>
<evidence type="ECO:0000256" key="1">
    <source>
        <dbReference type="SAM" id="SignalP"/>
    </source>
</evidence>
<keyword evidence="1" id="KW-0732">Signal</keyword>
<keyword evidence="3" id="KW-1185">Reference proteome</keyword>
<dbReference type="RefSeq" id="WP_164454169.1">
    <property type="nucleotide sequence ID" value="NZ_JAAIJQ010000059.1"/>
</dbReference>
<evidence type="ECO:0000313" key="2">
    <source>
        <dbReference type="EMBL" id="NEV63706.1"/>
    </source>
</evidence>
<reference evidence="2 3" key="1">
    <citation type="submission" date="2020-02" db="EMBL/GenBank/DDBJ databases">
        <title>Genome sequences of Thiorhodococcus mannitoliphagus and Thiorhodococcus minor, purple sulfur photosynthetic bacteria in the gammaproteobacterial family, Chromatiaceae.</title>
        <authorList>
            <person name="Aviles F.A."/>
            <person name="Meyer T.E."/>
            <person name="Kyndt J.A."/>
        </authorList>
    </citation>
    <scope>NUCLEOTIDE SEQUENCE [LARGE SCALE GENOMIC DNA]</scope>
    <source>
        <strain evidence="2 3">DSM 11518</strain>
    </source>
</reference>
<gene>
    <name evidence="2" type="ORF">G3446_17720</name>
</gene>